<name>A0A6G1IRP4_9PLEO</name>
<evidence type="ECO:0000256" key="2">
    <source>
        <dbReference type="ARBA" id="ARBA00022723"/>
    </source>
</evidence>
<evidence type="ECO:0000313" key="9">
    <source>
        <dbReference type="Proteomes" id="UP000799291"/>
    </source>
</evidence>
<sequence>MASTHPYHLRSLGHTQQSRDVQILHPISKRKYAKTGPPLSQPKPHTRNTCESCRTDRRRCNRLRPQCGHCKESQIDCLYEDSHETLTPVEQVKKQIRRLNGQMEQVKEQMQRLNSHMEQVQMQQFYASDESAYDTEHPFSATSTAGTLSFLGINDLYGTGSWNTSGLNTGGLDTDGLITAPGPA</sequence>
<dbReference type="PROSITE" id="PS50048">
    <property type="entry name" value="ZN2_CY6_FUNGAL_2"/>
    <property type="match status" value="1"/>
</dbReference>
<evidence type="ECO:0000256" key="1">
    <source>
        <dbReference type="ARBA" id="ARBA00004123"/>
    </source>
</evidence>
<feature type="domain" description="Zn(2)-C6 fungal-type" evidence="7">
    <location>
        <begin position="49"/>
        <end position="79"/>
    </location>
</feature>
<dbReference type="SMART" id="SM00066">
    <property type="entry name" value="GAL4"/>
    <property type="match status" value="1"/>
</dbReference>
<comment type="subcellular location">
    <subcellularLocation>
        <location evidence="1">Nucleus</location>
    </subcellularLocation>
</comment>
<proteinExistence type="predicted"/>
<organism evidence="8 9">
    <name type="scientific">Lentithecium fluviatile CBS 122367</name>
    <dbReference type="NCBI Taxonomy" id="1168545"/>
    <lineage>
        <taxon>Eukaryota</taxon>
        <taxon>Fungi</taxon>
        <taxon>Dikarya</taxon>
        <taxon>Ascomycota</taxon>
        <taxon>Pezizomycotina</taxon>
        <taxon>Dothideomycetes</taxon>
        <taxon>Pleosporomycetidae</taxon>
        <taxon>Pleosporales</taxon>
        <taxon>Massarineae</taxon>
        <taxon>Lentitheciaceae</taxon>
        <taxon>Lentithecium</taxon>
    </lineage>
</organism>
<dbReference type="SUPFAM" id="SSF57701">
    <property type="entry name" value="Zn2/Cys6 DNA-binding domain"/>
    <property type="match status" value="1"/>
</dbReference>
<evidence type="ECO:0000256" key="5">
    <source>
        <dbReference type="ARBA" id="ARBA00023242"/>
    </source>
</evidence>
<keyword evidence="2" id="KW-0479">Metal-binding</keyword>
<dbReference type="GO" id="GO:0000981">
    <property type="term" value="F:DNA-binding transcription factor activity, RNA polymerase II-specific"/>
    <property type="evidence" value="ECO:0007669"/>
    <property type="project" value="InterPro"/>
</dbReference>
<evidence type="ECO:0000256" key="6">
    <source>
        <dbReference type="SAM" id="Coils"/>
    </source>
</evidence>
<reference evidence="8" key="1">
    <citation type="journal article" date="2020" name="Stud. Mycol.">
        <title>101 Dothideomycetes genomes: a test case for predicting lifestyles and emergence of pathogens.</title>
        <authorList>
            <person name="Haridas S."/>
            <person name="Albert R."/>
            <person name="Binder M."/>
            <person name="Bloem J."/>
            <person name="Labutti K."/>
            <person name="Salamov A."/>
            <person name="Andreopoulos B."/>
            <person name="Baker S."/>
            <person name="Barry K."/>
            <person name="Bills G."/>
            <person name="Bluhm B."/>
            <person name="Cannon C."/>
            <person name="Castanera R."/>
            <person name="Culley D."/>
            <person name="Daum C."/>
            <person name="Ezra D."/>
            <person name="Gonzalez J."/>
            <person name="Henrissat B."/>
            <person name="Kuo A."/>
            <person name="Liang C."/>
            <person name="Lipzen A."/>
            <person name="Lutzoni F."/>
            <person name="Magnuson J."/>
            <person name="Mondo S."/>
            <person name="Nolan M."/>
            <person name="Ohm R."/>
            <person name="Pangilinan J."/>
            <person name="Park H.-J."/>
            <person name="Ramirez L."/>
            <person name="Alfaro M."/>
            <person name="Sun H."/>
            <person name="Tritt A."/>
            <person name="Yoshinaga Y."/>
            <person name="Zwiers L.-H."/>
            <person name="Turgeon B."/>
            <person name="Goodwin S."/>
            <person name="Spatafora J."/>
            <person name="Crous P."/>
            <person name="Grigoriev I."/>
        </authorList>
    </citation>
    <scope>NUCLEOTIDE SEQUENCE</scope>
    <source>
        <strain evidence="8">CBS 122367</strain>
    </source>
</reference>
<accession>A0A6G1IRP4</accession>
<dbReference type="InterPro" id="IPR050815">
    <property type="entry name" value="TF_fung"/>
</dbReference>
<protein>
    <recommendedName>
        <fullName evidence="7">Zn(2)-C6 fungal-type domain-containing protein</fullName>
    </recommendedName>
</protein>
<evidence type="ECO:0000256" key="4">
    <source>
        <dbReference type="ARBA" id="ARBA00023163"/>
    </source>
</evidence>
<feature type="coiled-coil region" evidence="6">
    <location>
        <begin position="89"/>
        <end position="123"/>
    </location>
</feature>
<gene>
    <name evidence="8" type="ORF">K458DRAFT_407121</name>
</gene>
<keyword evidence="6" id="KW-0175">Coiled coil</keyword>
<dbReference type="PANTHER" id="PTHR47338:SF5">
    <property type="entry name" value="ZN(II)2CYS6 TRANSCRIPTION FACTOR (EUROFUNG)"/>
    <property type="match status" value="1"/>
</dbReference>
<dbReference type="Gene3D" id="4.10.240.10">
    <property type="entry name" value="Zn(2)-C6 fungal-type DNA-binding domain"/>
    <property type="match status" value="1"/>
</dbReference>
<dbReference type="Pfam" id="PF00172">
    <property type="entry name" value="Zn_clus"/>
    <property type="match status" value="1"/>
</dbReference>
<dbReference type="PROSITE" id="PS00463">
    <property type="entry name" value="ZN2_CY6_FUNGAL_1"/>
    <property type="match status" value="1"/>
</dbReference>
<dbReference type="GO" id="GO:0005634">
    <property type="term" value="C:nucleus"/>
    <property type="evidence" value="ECO:0007669"/>
    <property type="project" value="UniProtKB-SubCell"/>
</dbReference>
<evidence type="ECO:0000259" key="7">
    <source>
        <dbReference type="PROSITE" id="PS50048"/>
    </source>
</evidence>
<keyword evidence="4" id="KW-0804">Transcription</keyword>
<evidence type="ECO:0000313" key="8">
    <source>
        <dbReference type="EMBL" id="KAF2680633.1"/>
    </source>
</evidence>
<dbReference type="CDD" id="cd00067">
    <property type="entry name" value="GAL4"/>
    <property type="match status" value="1"/>
</dbReference>
<dbReference type="EMBL" id="MU005595">
    <property type="protein sequence ID" value="KAF2680633.1"/>
    <property type="molecule type" value="Genomic_DNA"/>
</dbReference>
<dbReference type="Proteomes" id="UP000799291">
    <property type="component" value="Unassembled WGS sequence"/>
</dbReference>
<dbReference type="AlphaFoldDB" id="A0A6G1IRP4"/>
<evidence type="ECO:0000256" key="3">
    <source>
        <dbReference type="ARBA" id="ARBA00023015"/>
    </source>
</evidence>
<dbReference type="PANTHER" id="PTHR47338">
    <property type="entry name" value="ZN(II)2CYS6 TRANSCRIPTION FACTOR (EUROFUNG)-RELATED"/>
    <property type="match status" value="1"/>
</dbReference>
<dbReference type="InterPro" id="IPR001138">
    <property type="entry name" value="Zn2Cys6_DnaBD"/>
</dbReference>
<keyword evidence="9" id="KW-1185">Reference proteome</keyword>
<dbReference type="GO" id="GO:0008270">
    <property type="term" value="F:zinc ion binding"/>
    <property type="evidence" value="ECO:0007669"/>
    <property type="project" value="InterPro"/>
</dbReference>
<keyword evidence="5" id="KW-0539">Nucleus</keyword>
<dbReference type="InterPro" id="IPR036864">
    <property type="entry name" value="Zn2-C6_fun-type_DNA-bd_sf"/>
</dbReference>
<keyword evidence="3" id="KW-0805">Transcription regulation</keyword>